<dbReference type="Pfam" id="PF20260">
    <property type="entry name" value="PUA_4"/>
    <property type="match status" value="1"/>
</dbReference>
<gene>
    <name evidence="13" type="ordered locus">PERMA_0461</name>
</gene>
<dbReference type="NCBIfam" id="TIGR00046">
    <property type="entry name" value="RsmE family RNA methyltransferase"/>
    <property type="match status" value="1"/>
</dbReference>
<dbReference type="PANTHER" id="PTHR30027:SF3">
    <property type="entry name" value="16S RRNA (URACIL(1498)-N(3))-METHYLTRANSFERASE"/>
    <property type="match status" value="1"/>
</dbReference>
<evidence type="ECO:0000256" key="4">
    <source>
        <dbReference type="ARBA" id="ARBA00022552"/>
    </source>
</evidence>
<dbReference type="Gene3D" id="3.40.1280.10">
    <property type="match status" value="1"/>
</dbReference>
<evidence type="ECO:0000256" key="2">
    <source>
        <dbReference type="ARBA" id="ARBA00005528"/>
    </source>
</evidence>
<keyword evidence="3 10" id="KW-0963">Cytoplasm</keyword>
<evidence type="ECO:0000313" key="14">
    <source>
        <dbReference type="Proteomes" id="UP000001366"/>
    </source>
</evidence>
<dbReference type="Pfam" id="PF04452">
    <property type="entry name" value="Methyltrans_RNA"/>
    <property type="match status" value="1"/>
</dbReference>
<dbReference type="GO" id="GO:0005737">
    <property type="term" value="C:cytoplasm"/>
    <property type="evidence" value="ECO:0007669"/>
    <property type="project" value="UniProtKB-SubCell"/>
</dbReference>
<dbReference type="PIRSF" id="PIRSF015601">
    <property type="entry name" value="MTase_slr0722"/>
    <property type="match status" value="1"/>
</dbReference>
<evidence type="ECO:0000256" key="7">
    <source>
        <dbReference type="ARBA" id="ARBA00022691"/>
    </source>
</evidence>
<protein>
    <recommendedName>
        <fullName evidence="10">Ribosomal RNA small subunit methyltransferase E</fullName>
        <ecNumber evidence="10">2.1.1.193</ecNumber>
    </recommendedName>
</protein>
<dbReference type="RefSeq" id="WP_015899031.1">
    <property type="nucleotide sequence ID" value="NC_012440.1"/>
</dbReference>
<evidence type="ECO:0000313" key="13">
    <source>
        <dbReference type="EMBL" id="ACO04927.1"/>
    </source>
</evidence>
<dbReference type="InterPro" id="IPR046887">
    <property type="entry name" value="RsmE_PUA-like"/>
</dbReference>
<dbReference type="STRING" id="123214.PERMA_0461"/>
<dbReference type="EMBL" id="CP001230">
    <property type="protein sequence ID" value="ACO04927.1"/>
    <property type="molecule type" value="Genomic_DNA"/>
</dbReference>
<dbReference type="InterPro" id="IPR015947">
    <property type="entry name" value="PUA-like_sf"/>
</dbReference>
<dbReference type="PANTHER" id="PTHR30027">
    <property type="entry name" value="RIBOSOMAL RNA SMALL SUBUNIT METHYLTRANSFERASE E"/>
    <property type="match status" value="1"/>
</dbReference>
<evidence type="ECO:0000259" key="11">
    <source>
        <dbReference type="Pfam" id="PF04452"/>
    </source>
</evidence>
<dbReference type="HOGENOM" id="CLU_067442_3_0_0"/>
<evidence type="ECO:0000256" key="3">
    <source>
        <dbReference type="ARBA" id="ARBA00022490"/>
    </source>
</evidence>
<name>C0QU86_PERMH</name>
<dbReference type="SUPFAM" id="SSF88697">
    <property type="entry name" value="PUA domain-like"/>
    <property type="match status" value="1"/>
</dbReference>
<keyword evidence="4 10" id="KW-0698">rRNA processing</keyword>
<keyword evidence="5 10" id="KW-0489">Methyltransferase</keyword>
<accession>C0QU86</accession>
<dbReference type="CDD" id="cd18084">
    <property type="entry name" value="RsmE-like"/>
    <property type="match status" value="1"/>
</dbReference>
<evidence type="ECO:0000256" key="1">
    <source>
        <dbReference type="ARBA" id="ARBA00004496"/>
    </source>
</evidence>
<proteinExistence type="inferred from homology"/>
<dbReference type="PaxDb" id="123214-PERMA_0461"/>
<comment type="subcellular location">
    <subcellularLocation>
        <location evidence="1 10">Cytoplasm</location>
    </subcellularLocation>
</comment>
<evidence type="ECO:0000256" key="6">
    <source>
        <dbReference type="ARBA" id="ARBA00022679"/>
    </source>
</evidence>
<dbReference type="SUPFAM" id="SSF75217">
    <property type="entry name" value="alpha/beta knot"/>
    <property type="match status" value="1"/>
</dbReference>
<reference evidence="13 14" key="1">
    <citation type="journal article" date="2009" name="J. Bacteriol.">
        <title>Complete and draft genome sequences of six members of the Aquificales.</title>
        <authorList>
            <person name="Reysenbach A.L."/>
            <person name="Hamamura N."/>
            <person name="Podar M."/>
            <person name="Griffiths E."/>
            <person name="Ferreira S."/>
            <person name="Hochstein R."/>
            <person name="Heidelberg J."/>
            <person name="Johnson J."/>
            <person name="Mead D."/>
            <person name="Pohorille A."/>
            <person name="Sarmiento M."/>
            <person name="Schweighofer K."/>
            <person name="Seshadri R."/>
            <person name="Voytek M.A."/>
        </authorList>
    </citation>
    <scope>NUCLEOTIDE SEQUENCE [LARGE SCALE GENOMIC DNA]</scope>
    <source>
        <strain evidence="14">DSM 14350 / EX-H1</strain>
    </source>
</reference>
<dbReference type="eggNOG" id="COG1385">
    <property type="taxonomic scope" value="Bacteria"/>
</dbReference>
<keyword evidence="7 10" id="KW-0949">S-adenosyl-L-methionine</keyword>
<keyword evidence="6 10" id="KW-0808">Transferase</keyword>
<dbReference type="InterPro" id="IPR046886">
    <property type="entry name" value="RsmE_MTase_dom"/>
</dbReference>
<dbReference type="AlphaFoldDB" id="C0QU86"/>
<dbReference type="KEGG" id="pmx:PERMA_0461"/>
<feature type="domain" description="Ribosomal RNA small subunit methyltransferase E methyltransferase" evidence="11">
    <location>
        <begin position="70"/>
        <end position="224"/>
    </location>
</feature>
<evidence type="ECO:0000256" key="9">
    <source>
        <dbReference type="ARBA" id="ARBA00047944"/>
    </source>
</evidence>
<feature type="domain" description="Ribosomal RNA small subunit methyltransferase E PUA-like" evidence="12">
    <location>
        <begin position="17"/>
        <end position="63"/>
    </location>
</feature>
<dbReference type="InterPro" id="IPR029026">
    <property type="entry name" value="tRNA_m1G_MTases_N"/>
</dbReference>
<evidence type="ECO:0000256" key="10">
    <source>
        <dbReference type="PIRNR" id="PIRNR015601"/>
    </source>
</evidence>
<dbReference type="InterPro" id="IPR029028">
    <property type="entry name" value="Alpha/beta_knot_MTases"/>
</dbReference>
<dbReference type="GO" id="GO:0070042">
    <property type="term" value="F:rRNA (uridine-N3-)-methyltransferase activity"/>
    <property type="evidence" value="ECO:0007669"/>
    <property type="project" value="TreeGrafter"/>
</dbReference>
<sequence>MGYERFIGQVEDGYAYLTEDELKHAKVKRVKTGDRIEINDLKGNVYLTEVLEITKRYIKCRIIEKIKVEEEDFRITLYQCMPNQLSKIDDIIEGVSQLGVYRFVPVISERSAVKTKDVLKKIKKWEKKALNSIKQCKRLYPVIIENPVKLEDIKSDDEGKFVFYEKEEKRTVKEFLDKKLKNVSVVIGPEGGFTEGEIKILQDKGFIPLTMGKNILRMETAVITGICQIRFLFD</sequence>
<comment type="catalytic activity">
    <reaction evidence="9 10">
        <text>uridine(1498) in 16S rRNA + S-adenosyl-L-methionine = N(3)-methyluridine(1498) in 16S rRNA + S-adenosyl-L-homocysteine + H(+)</text>
        <dbReference type="Rhea" id="RHEA:42920"/>
        <dbReference type="Rhea" id="RHEA-COMP:10283"/>
        <dbReference type="Rhea" id="RHEA-COMP:10284"/>
        <dbReference type="ChEBI" id="CHEBI:15378"/>
        <dbReference type="ChEBI" id="CHEBI:57856"/>
        <dbReference type="ChEBI" id="CHEBI:59789"/>
        <dbReference type="ChEBI" id="CHEBI:65315"/>
        <dbReference type="ChEBI" id="CHEBI:74502"/>
        <dbReference type="EC" id="2.1.1.193"/>
    </reaction>
</comment>
<comment type="similarity">
    <text evidence="2 10">Belongs to the RNA methyltransferase RsmE family.</text>
</comment>
<evidence type="ECO:0000256" key="5">
    <source>
        <dbReference type="ARBA" id="ARBA00022603"/>
    </source>
</evidence>
<organism evidence="13 14">
    <name type="scientific">Persephonella marina (strain DSM 14350 / EX-H1)</name>
    <dbReference type="NCBI Taxonomy" id="123214"/>
    <lineage>
        <taxon>Bacteria</taxon>
        <taxon>Pseudomonadati</taxon>
        <taxon>Aquificota</taxon>
        <taxon>Aquificia</taxon>
        <taxon>Aquificales</taxon>
        <taxon>Hydrogenothermaceae</taxon>
        <taxon>Persephonella</taxon>
    </lineage>
</organism>
<dbReference type="OrthoDB" id="9815641at2"/>
<dbReference type="InterPro" id="IPR006700">
    <property type="entry name" value="RsmE"/>
</dbReference>
<evidence type="ECO:0000256" key="8">
    <source>
        <dbReference type="ARBA" id="ARBA00025699"/>
    </source>
</evidence>
<dbReference type="GO" id="GO:0070475">
    <property type="term" value="P:rRNA base methylation"/>
    <property type="evidence" value="ECO:0007669"/>
    <property type="project" value="TreeGrafter"/>
</dbReference>
<evidence type="ECO:0000259" key="12">
    <source>
        <dbReference type="Pfam" id="PF20260"/>
    </source>
</evidence>
<comment type="function">
    <text evidence="8 10">Specifically methylates the N3 position of the uracil ring of uridine 1498 (m3U1498) in 16S rRNA. Acts on the fully assembled 30S ribosomal subunit.</text>
</comment>
<dbReference type="EC" id="2.1.1.193" evidence="10"/>
<dbReference type="Proteomes" id="UP000001366">
    <property type="component" value="Chromosome"/>
</dbReference>
<keyword evidence="14" id="KW-1185">Reference proteome</keyword>